<comment type="caution">
    <text evidence="1">The sequence shown here is derived from an EMBL/GenBank/DDBJ whole genome shotgun (WGS) entry which is preliminary data.</text>
</comment>
<sequence>MAECHGARQFEPAHRAGYASAHRPQACLQLLLSSLMS</sequence>
<evidence type="ECO:0000313" key="2">
    <source>
        <dbReference type="Proteomes" id="UP000020681"/>
    </source>
</evidence>
<reference evidence="1 2" key="1">
    <citation type="submission" date="2014-01" db="EMBL/GenBank/DDBJ databases">
        <authorList>
            <person name="Dobos K."/>
            <person name="Lenaerts A."/>
            <person name="Ordway D."/>
            <person name="DeGroote M.A."/>
            <person name="Parker T."/>
            <person name="Sizemore C."/>
            <person name="Tallon L.J."/>
            <person name="Sadzewicz L.K."/>
            <person name="Sengamalay N."/>
            <person name="Fraser C.M."/>
            <person name="Hine E."/>
            <person name="Shefchek K.A."/>
            <person name="Das S.P."/>
            <person name="Tettelin H."/>
        </authorList>
    </citation>
    <scope>NUCLEOTIDE SEQUENCE [LARGE SCALE GENOMIC DNA]</scope>
    <source>
        <strain evidence="1 2">Harvey</strain>
    </source>
</reference>
<name>A0ABP3A9J0_MYCUL</name>
<proteinExistence type="predicted"/>
<keyword evidence="2" id="KW-1185">Reference proteome</keyword>
<protein>
    <submittedName>
        <fullName evidence="1">Uncharacterized protein</fullName>
    </submittedName>
</protein>
<organism evidence="1 2">
    <name type="scientific">Mycobacterium ulcerans str. Harvey</name>
    <dbReference type="NCBI Taxonomy" id="1299332"/>
    <lineage>
        <taxon>Bacteria</taxon>
        <taxon>Bacillati</taxon>
        <taxon>Actinomycetota</taxon>
        <taxon>Actinomycetes</taxon>
        <taxon>Mycobacteriales</taxon>
        <taxon>Mycobacteriaceae</taxon>
        <taxon>Mycobacterium</taxon>
        <taxon>Mycobacterium ulcerans group</taxon>
    </lineage>
</organism>
<evidence type="ECO:0000313" key="1">
    <source>
        <dbReference type="EMBL" id="EUA87564.1"/>
    </source>
</evidence>
<dbReference type="Proteomes" id="UP000020681">
    <property type="component" value="Unassembled WGS sequence"/>
</dbReference>
<dbReference type="EMBL" id="JAOL01000160">
    <property type="protein sequence ID" value="EUA87564.1"/>
    <property type="molecule type" value="Genomic_DNA"/>
</dbReference>
<accession>A0ABP3A9J0</accession>
<gene>
    <name evidence="1" type="ORF">I551_5934</name>
</gene>